<dbReference type="GO" id="GO:0003964">
    <property type="term" value="F:RNA-directed DNA polymerase activity"/>
    <property type="evidence" value="ECO:0007669"/>
    <property type="project" value="UniProtKB-EC"/>
</dbReference>
<dbReference type="Proteomes" id="UP000527355">
    <property type="component" value="Unassembled WGS sequence"/>
</dbReference>
<protein>
    <recommendedName>
        <fullName evidence="1">RNA-directed DNA polymerase</fullName>
        <ecNumber evidence="1">2.7.7.49</ecNumber>
    </recommendedName>
</protein>
<dbReference type="AlphaFoldDB" id="A0A7J7SSA5"/>
<dbReference type="PANTHER" id="PTHR19446">
    <property type="entry name" value="REVERSE TRANSCRIPTASES"/>
    <property type="match status" value="1"/>
</dbReference>
<keyword evidence="4" id="KW-1185">Reference proteome</keyword>
<dbReference type="EMBL" id="JABWUV010000018">
    <property type="protein sequence ID" value="KAF6290967.1"/>
    <property type="molecule type" value="Genomic_DNA"/>
</dbReference>
<feature type="domain" description="Reverse transcriptase" evidence="2">
    <location>
        <begin position="70"/>
        <end position="251"/>
    </location>
</feature>
<gene>
    <name evidence="3" type="ORF">mMyoMyo1_009354</name>
</gene>
<evidence type="ECO:0000313" key="3">
    <source>
        <dbReference type="EMBL" id="KAF6290967.1"/>
    </source>
</evidence>
<accession>A0A7J7SSA5</accession>
<evidence type="ECO:0000256" key="1">
    <source>
        <dbReference type="ARBA" id="ARBA00012493"/>
    </source>
</evidence>
<evidence type="ECO:0000313" key="4">
    <source>
        <dbReference type="Proteomes" id="UP000527355"/>
    </source>
</evidence>
<dbReference type="SUPFAM" id="SSF56672">
    <property type="entry name" value="DNA/RNA polymerases"/>
    <property type="match status" value="1"/>
</dbReference>
<dbReference type="CDD" id="cd01650">
    <property type="entry name" value="RT_nLTR_like"/>
    <property type="match status" value="1"/>
</dbReference>
<organism evidence="3 4">
    <name type="scientific">Myotis myotis</name>
    <name type="common">Greater mouse-eared bat</name>
    <name type="synonym">Vespertilio myotis</name>
    <dbReference type="NCBI Taxonomy" id="51298"/>
    <lineage>
        <taxon>Eukaryota</taxon>
        <taxon>Metazoa</taxon>
        <taxon>Chordata</taxon>
        <taxon>Craniata</taxon>
        <taxon>Vertebrata</taxon>
        <taxon>Euteleostomi</taxon>
        <taxon>Mammalia</taxon>
        <taxon>Eutheria</taxon>
        <taxon>Laurasiatheria</taxon>
        <taxon>Chiroptera</taxon>
        <taxon>Yangochiroptera</taxon>
        <taxon>Vespertilionidae</taxon>
        <taxon>Myotis</taxon>
    </lineage>
</organism>
<name>A0A7J7SSA5_MYOMY</name>
<reference evidence="3 4" key="1">
    <citation type="journal article" date="2020" name="Nature">
        <title>Six reference-quality genomes reveal evolution of bat adaptations.</title>
        <authorList>
            <person name="Jebb D."/>
            <person name="Huang Z."/>
            <person name="Pippel M."/>
            <person name="Hughes G.M."/>
            <person name="Lavrichenko K."/>
            <person name="Devanna P."/>
            <person name="Winkler S."/>
            <person name="Jermiin L.S."/>
            <person name="Skirmuntt E.C."/>
            <person name="Katzourakis A."/>
            <person name="Burkitt-Gray L."/>
            <person name="Ray D.A."/>
            <person name="Sullivan K.A.M."/>
            <person name="Roscito J.G."/>
            <person name="Kirilenko B.M."/>
            <person name="Davalos L.M."/>
            <person name="Corthals A.P."/>
            <person name="Power M.L."/>
            <person name="Jones G."/>
            <person name="Ransome R.D."/>
            <person name="Dechmann D.K.N."/>
            <person name="Locatelli A.G."/>
            <person name="Puechmaille S.J."/>
            <person name="Fedrigo O."/>
            <person name="Jarvis E.D."/>
            <person name="Hiller M."/>
            <person name="Vernes S.C."/>
            <person name="Myers E.W."/>
            <person name="Teeling E.C."/>
        </authorList>
    </citation>
    <scope>NUCLEOTIDE SEQUENCE [LARGE SCALE GENOMIC DNA]</scope>
    <source>
        <strain evidence="3">MMyoMyo1</strain>
        <tissue evidence="3">Flight muscle</tissue>
    </source>
</reference>
<proteinExistence type="predicted"/>
<sequence>MDIFLEKYNLPKLTQEESKNLNRPITMEEIEAVIKKLPANKSPEADSFTGELYQTFKEELKPILLRLFQKIQEEGTLPSSFYEASITLIPKPDKENTMKENYRPIFLMNIDVKILNKILANQIQQYIRKIIHHGQVGFIPGMQGWYNIYESINVIHHINKLRDKNHMVISTDAEKAFDKIQHPFLKKSLSKVGIEGSYINIIKVIHDKPIANIILHGQKLKPFPLRTGTRQGCPLSPLLFDIVLKVLAIAI</sequence>
<dbReference type="InterPro" id="IPR043502">
    <property type="entry name" value="DNA/RNA_pol_sf"/>
</dbReference>
<dbReference type="EC" id="2.7.7.49" evidence="1"/>
<dbReference type="InterPro" id="IPR000477">
    <property type="entry name" value="RT_dom"/>
</dbReference>
<dbReference type="Pfam" id="PF00078">
    <property type="entry name" value="RVT_1"/>
    <property type="match status" value="1"/>
</dbReference>
<evidence type="ECO:0000259" key="2">
    <source>
        <dbReference type="PROSITE" id="PS50878"/>
    </source>
</evidence>
<dbReference type="PROSITE" id="PS50878">
    <property type="entry name" value="RT_POL"/>
    <property type="match status" value="1"/>
</dbReference>
<comment type="caution">
    <text evidence="3">The sequence shown here is derived from an EMBL/GenBank/DDBJ whole genome shotgun (WGS) entry which is preliminary data.</text>
</comment>